<evidence type="ECO:0000256" key="8">
    <source>
        <dbReference type="ARBA" id="ARBA00023125"/>
    </source>
</evidence>
<evidence type="ECO:0000256" key="4">
    <source>
        <dbReference type="ARBA" id="ARBA00022737"/>
    </source>
</evidence>
<evidence type="ECO:0000256" key="7">
    <source>
        <dbReference type="ARBA" id="ARBA00023015"/>
    </source>
</evidence>
<dbReference type="Ensembl" id="ENSCCNT00000002167.1">
    <property type="protein sequence ID" value="ENSCCNP00000001608.1"/>
    <property type="gene ID" value="ENSCCNG00000001809.1"/>
</dbReference>
<evidence type="ECO:0000256" key="10">
    <source>
        <dbReference type="ARBA" id="ARBA00023242"/>
    </source>
</evidence>
<evidence type="ECO:0000256" key="6">
    <source>
        <dbReference type="ARBA" id="ARBA00022833"/>
    </source>
</evidence>
<evidence type="ECO:0000256" key="12">
    <source>
        <dbReference type="SAM" id="MobiDB-lite"/>
    </source>
</evidence>
<evidence type="ECO:0000256" key="3">
    <source>
        <dbReference type="ARBA" id="ARBA00022723"/>
    </source>
</evidence>
<dbReference type="PROSITE" id="PS50157">
    <property type="entry name" value="ZINC_FINGER_C2H2_2"/>
    <property type="match status" value="4"/>
</dbReference>
<evidence type="ECO:0000256" key="2">
    <source>
        <dbReference type="ARBA" id="ARBA00004123"/>
    </source>
</evidence>
<evidence type="ECO:0000256" key="5">
    <source>
        <dbReference type="ARBA" id="ARBA00022771"/>
    </source>
</evidence>
<dbReference type="Gene3D" id="3.30.160.60">
    <property type="entry name" value="Classic Zinc Finger"/>
    <property type="match status" value="4"/>
</dbReference>
<organism evidence="15">
    <name type="scientific">Castor canadensis</name>
    <name type="common">American beaver</name>
    <dbReference type="NCBI Taxonomy" id="51338"/>
    <lineage>
        <taxon>Eukaryota</taxon>
        <taxon>Metazoa</taxon>
        <taxon>Chordata</taxon>
        <taxon>Craniata</taxon>
        <taxon>Vertebrata</taxon>
        <taxon>Euteleostomi</taxon>
        <taxon>Mammalia</taxon>
        <taxon>Eutheria</taxon>
        <taxon>Euarchontoglires</taxon>
        <taxon>Glires</taxon>
        <taxon>Rodentia</taxon>
        <taxon>Castorimorpha</taxon>
        <taxon>Castoridae</taxon>
        <taxon>Castor</taxon>
    </lineage>
</organism>
<evidence type="ECO:0008006" key="16">
    <source>
        <dbReference type="Google" id="ProtNLM"/>
    </source>
</evidence>
<proteinExistence type="predicted"/>
<dbReference type="FunFam" id="3.30.160.60:FF:000099">
    <property type="entry name" value="Zinc finger protein 79"/>
    <property type="match status" value="1"/>
</dbReference>
<dbReference type="InterPro" id="IPR013087">
    <property type="entry name" value="Znf_C2H2_type"/>
</dbReference>
<feature type="region of interest" description="Disordered" evidence="12">
    <location>
        <begin position="238"/>
        <end position="269"/>
    </location>
</feature>
<keyword evidence="5 11" id="KW-0863">Zinc-finger</keyword>
<reference evidence="15" key="1">
    <citation type="submission" date="2023-09" db="UniProtKB">
        <authorList>
            <consortium name="Ensembl"/>
        </authorList>
    </citation>
    <scope>IDENTIFICATION</scope>
</reference>
<sequence length="381" mass="43381">WNLLDPSQRTLYKNVMLENLANVGEDACQHVGSHGTRQGVLATRILHQATGVCPMESTSWSLPSEDQKCHNTEPREQNVNQTGTACNRDMAPLRLCGHHEMEDNSKLSSTLVPSWGDSTRKDIPLCDPDIVKYPVLNSHPEIYKNNDYDRDLWQKSLLVLQVTSLMEPDLNSWTDNQNNVQYIQNKMDIQEWNPPRKAFYGDLFFYTPRTHIREKMPSSHPGANTLGPNLICTMQVPSRTTEKQAENRQSGKPSPSVPNSVSRRRTTGVKGHRCRECGKAFVYESFLNRHMEIHTGEKPYACQYCGKAFRYSLHLNKHLGKHILSKSFECQECGKGFCKSSKLNAHIKTHAREKPCMCGDCGRTFSKNSGLKRHLKTHRPC</sequence>
<dbReference type="SUPFAM" id="SSF109640">
    <property type="entry name" value="KRAB domain (Kruppel-associated box)"/>
    <property type="match status" value="1"/>
</dbReference>
<dbReference type="GO" id="GO:0005634">
    <property type="term" value="C:nucleus"/>
    <property type="evidence" value="ECO:0007669"/>
    <property type="project" value="UniProtKB-SubCell"/>
</dbReference>
<protein>
    <recommendedName>
        <fullName evidence="16">Zinc finger protein 114</fullName>
    </recommendedName>
</protein>
<dbReference type="InterPro" id="IPR036051">
    <property type="entry name" value="KRAB_dom_sf"/>
</dbReference>
<dbReference type="PANTHER" id="PTHR23235:SF176">
    <property type="entry name" value="C2H2-TYPE DOMAIN-CONTAINING PROTEIN"/>
    <property type="match status" value="1"/>
</dbReference>
<evidence type="ECO:0000259" key="14">
    <source>
        <dbReference type="PROSITE" id="PS50805"/>
    </source>
</evidence>
<dbReference type="PROSITE" id="PS00028">
    <property type="entry name" value="ZINC_FINGER_C2H2_1"/>
    <property type="match status" value="4"/>
</dbReference>
<keyword evidence="9" id="KW-0804">Transcription</keyword>
<dbReference type="InterPro" id="IPR036236">
    <property type="entry name" value="Znf_C2H2_sf"/>
</dbReference>
<comment type="subcellular location">
    <subcellularLocation>
        <location evidence="2">Nucleus</location>
    </subcellularLocation>
</comment>
<dbReference type="PANTHER" id="PTHR23235">
    <property type="entry name" value="KRUEPPEL-LIKE TRANSCRIPTION FACTOR"/>
    <property type="match status" value="1"/>
</dbReference>
<evidence type="ECO:0000313" key="15">
    <source>
        <dbReference type="Ensembl" id="ENSCCNP00000001608.1"/>
    </source>
</evidence>
<dbReference type="GO" id="GO:0000978">
    <property type="term" value="F:RNA polymerase II cis-regulatory region sequence-specific DNA binding"/>
    <property type="evidence" value="ECO:0007669"/>
    <property type="project" value="TreeGrafter"/>
</dbReference>
<dbReference type="Pfam" id="PF01352">
    <property type="entry name" value="KRAB"/>
    <property type="match status" value="1"/>
</dbReference>
<dbReference type="GO" id="GO:0000981">
    <property type="term" value="F:DNA-binding transcription factor activity, RNA polymerase II-specific"/>
    <property type="evidence" value="ECO:0007669"/>
    <property type="project" value="TreeGrafter"/>
</dbReference>
<name>A0A8C0VW57_CASCN</name>
<dbReference type="SMART" id="SM00355">
    <property type="entry name" value="ZnF_C2H2"/>
    <property type="match status" value="4"/>
</dbReference>
<feature type="domain" description="C2H2-type" evidence="13">
    <location>
        <begin position="356"/>
        <end position="378"/>
    </location>
</feature>
<feature type="domain" description="KRAB" evidence="14">
    <location>
        <begin position="1"/>
        <end position="74"/>
    </location>
</feature>
<feature type="domain" description="C2H2-type" evidence="13">
    <location>
        <begin position="328"/>
        <end position="355"/>
    </location>
</feature>
<keyword evidence="6" id="KW-0862">Zinc</keyword>
<dbReference type="Pfam" id="PF00096">
    <property type="entry name" value="zf-C2H2"/>
    <property type="match status" value="4"/>
</dbReference>
<evidence type="ECO:0000259" key="13">
    <source>
        <dbReference type="PROSITE" id="PS50157"/>
    </source>
</evidence>
<evidence type="ECO:0000256" key="9">
    <source>
        <dbReference type="ARBA" id="ARBA00023163"/>
    </source>
</evidence>
<keyword evidence="7" id="KW-0805">Transcription regulation</keyword>
<keyword evidence="10" id="KW-0539">Nucleus</keyword>
<dbReference type="CDD" id="cd07765">
    <property type="entry name" value="KRAB_A-box"/>
    <property type="match status" value="1"/>
</dbReference>
<keyword evidence="8" id="KW-0238">DNA-binding</keyword>
<accession>A0A8C0VW57</accession>
<keyword evidence="4" id="KW-0677">Repeat</keyword>
<dbReference type="FunFam" id="3.30.160.60:FF:001498">
    <property type="entry name" value="Zinc finger protein 404"/>
    <property type="match status" value="1"/>
</dbReference>
<dbReference type="GO" id="GO:0008270">
    <property type="term" value="F:zinc ion binding"/>
    <property type="evidence" value="ECO:0007669"/>
    <property type="project" value="UniProtKB-KW"/>
</dbReference>
<comment type="function">
    <text evidence="1">May be involved in transcriptional regulation.</text>
</comment>
<dbReference type="PROSITE" id="PS50805">
    <property type="entry name" value="KRAB"/>
    <property type="match status" value="1"/>
</dbReference>
<dbReference type="Gene3D" id="6.10.140.140">
    <property type="match status" value="1"/>
</dbReference>
<evidence type="ECO:0000256" key="11">
    <source>
        <dbReference type="PROSITE-ProRule" id="PRU00042"/>
    </source>
</evidence>
<feature type="domain" description="C2H2-type" evidence="13">
    <location>
        <begin position="272"/>
        <end position="299"/>
    </location>
</feature>
<dbReference type="FunFam" id="3.30.160.60:FF:000097">
    <property type="entry name" value="Zinc finger protein"/>
    <property type="match status" value="1"/>
</dbReference>
<dbReference type="AlphaFoldDB" id="A0A8C0VW57"/>
<evidence type="ECO:0000256" key="1">
    <source>
        <dbReference type="ARBA" id="ARBA00003767"/>
    </source>
</evidence>
<feature type="domain" description="C2H2-type" evidence="13">
    <location>
        <begin position="300"/>
        <end position="327"/>
    </location>
</feature>
<dbReference type="InterPro" id="IPR001909">
    <property type="entry name" value="KRAB"/>
</dbReference>
<dbReference type="SUPFAM" id="SSF57667">
    <property type="entry name" value="beta-beta-alpha zinc fingers"/>
    <property type="match status" value="2"/>
</dbReference>
<keyword evidence="3" id="KW-0479">Metal-binding</keyword>
<dbReference type="FunFam" id="3.30.160.60:FF:000534">
    <property type="entry name" value="zinc finger protein 674"/>
    <property type="match status" value="1"/>
</dbReference>